<proteinExistence type="predicted"/>
<dbReference type="Proteomes" id="UP000250275">
    <property type="component" value="Unassembled WGS sequence"/>
</dbReference>
<feature type="region of interest" description="Disordered" evidence="1">
    <location>
        <begin position="89"/>
        <end position="148"/>
    </location>
</feature>
<dbReference type="EMBL" id="KQ764883">
    <property type="protein sequence ID" value="OAD54287.1"/>
    <property type="molecule type" value="Genomic_DNA"/>
</dbReference>
<dbReference type="AlphaFoldDB" id="A0A310SKN2"/>
<gene>
    <name evidence="2" type="ORF">WN48_08120</name>
</gene>
<feature type="compositionally biased region" description="Polar residues" evidence="1">
    <location>
        <begin position="89"/>
        <end position="130"/>
    </location>
</feature>
<organism evidence="2 3">
    <name type="scientific">Eufriesea mexicana</name>
    <dbReference type="NCBI Taxonomy" id="516756"/>
    <lineage>
        <taxon>Eukaryota</taxon>
        <taxon>Metazoa</taxon>
        <taxon>Ecdysozoa</taxon>
        <taxon>Arthropoda</taxon>
        <taxon>Hexapoda</taxon>
        <taxon>Insecta</taxon>
        <taxon>Pterygota</taxon>
        <taxon>Neoptera</taxon>
        <taxon>Endopterygota</taxon>
        <taxon>Hymenoptera</taxon>
        <taxon>Apocrita</taxon>
        <taxon>Aculeata</taxon>
        <taxon>Apoidea</taxon>
        <taxon>Anthophila</taxon>
        <taxon>Apidae</taxon>
        <taxon>Eufriesea</taxon>
    </lineage>
</organism>
<reference evidence="2 3" key="1">
    <citation type="submission" date="2015-07" db="EMBL/GenBank/DDBJ databases">
        <title>The genome of Eufriesea mexicana.</title>
        <authorList>
            <person name="Pan H."/>
            <person name="Kapheim K."/>
        </authorList>
    </citation>
    <scope>NUCLEOTIDE SEQUENCE [LARGE SCALE GENOMIC DNA]</scope>
    <source>
        <strain evidence="2">0111107269</strain>
        <tissue evidence="2">Whole body</tissue>
    </source>
</reference>
<feature type="compositionally biased region" description="Polar residues" evidence="1">
    <location>
        <begin position="138"/>
        <end position="148"/>
    </location>
</feature>
<evidence type="ECO:0000313" key="3">
    <source>
        <dbReference type="Proteomes" id="UP000250275"/>
    </source>
</evidence>
<accession>A0A310SKN2</accession>
<keyword evidence="3" id="KW-1185">Reference proteome</keyword>
<name>A0A310SKN2_9HYME</name>
<evidence type="ECO:0000313" key="2">
    <source>
        <dbReference type="EMBL" id="OAD54287.1"/>
    </source>
</evidence>
<evidence type="ECO:0000256" key="1">
    <source>
        <dbReference type="SAM" id="MobiDB-lite"/>
    </source>
</evidence>
<protein>
    <submittedName>
        <fullName evidence="2">Uncharacterized protein</fullName>
    </submittedName>
</protein>
<sequence length="148" mass="15952">MDRSFKNNADFKMHQQNFKLNDFRLESKTCQTIEQCKGSSRCAGVASVQSQQMQMRVGRLGSGNNGSNPLQVGCNLSQLPSNCSALTCNSPLRRSPNRSQNVSGDRFQASSPNNLSGSGSMLQPAVSSVPSPGYWNQYGGQESGVNTP</sequence>